<name>A0A3N4LK57_9PEZI</name>
<organism evidence="2 3">
    <name type="scientific">Terfezia boudieri ATCC MYA-4762</name>
    <dbReference type="NCBI Taxonomy" id="1051890"/>
    <lineage>
        <taxon>Eukaryota</taxon>
        <taxon>Fungi</taxon>
        <taxon>Dikarya</taxon>
        <taxon>Ascomycota</taxon>
        <taxon>Pezizomycotina</taxon>
        <taxon>Pezizomycetes</taxon>
        <taxon>Pezizales</taxon>
        <taxon>Pezizaceae</taxon>
        <taxon>Terfezia</taxon>
    </lineage>
</organism>
<feature type="region of interest" description="Disordered" evidence="1">
    <location>
        <begin position="300"/>
        <end position="351"/>
    </location>
</feature>
<dbReference type="EMBL" id="ML121556">
    <property type="protein sequence ID" value="RPB21849.1"/>
    <property type="molecule type" value="Genomic_DNA"/>
</dbReference>
<feature type="compositionally biased region" description="Polar residues" evidence="1">
    <location>
        <begin position="152"/>
        <end position="161"/>
    </location>
</feature>
<feature type="compositionally biased region" description="Polar residues" evidence="1">
    <location>
        <begin position="322"/>
        <end position="334"/>
    </location>
</feature>
<feature type="region of interest" description="Disordered" evidence="1">
    <location>
        <begin position="136"/>
        <end position="198"/>
    </location>
</feature>
<sequence>MSAASSLDSMDGYGGGVGDEDWIHHYNINGQLPYSMEHQALPYDNYHGIHDYGSNMGPFDTIQVLSAPLLSSPSYSQDHEPLQPQPIQFHHLAIQENGSPALLPSSIPPTPPLSCASSIISAPTKGNMIQQHLHHHQYPVQSRHHPYKRPFQSESGPSLTPHSPPLTKRRKSVSGASLNSTSTTGNPKSPKQSTPLTDDDTLLLKLKDEENLPWKIIQKRFLDMSRGEFKVPTLQMRYKRLKEKMRVWEADDVGYLKEAKDAVTKEYWEMVSRKMLELGCKKKIPGVACERKWRELDGGENRDISKSASPKLGEEGMASPPATRSPSRRGSVSGQVMLPSPPTQMPLPSSMVQQLQAQSNLHDIQIKRELCTVTEGDEA</sequence>
<gene>
    <name evidence="2" type="ORF">L211DRAFT_851080</name>
</gene>
<dbReference type="AlphaFoldDB" id="A0A3N4LK57"/>
<accession>A0A3N4LK57</accession>
<reference evidence="2 3" key="1">
    <citation type="journal article" date="2018" name="Nat. Ecol. Evol.">
        <title>Pezizomycetes genomes reveal the molecular basis of ectomycorrhizal truffle lifestyle.</title>
        <authorList>
            <person name="Murat C."/>
            <person name="Payen T."/>
            <person name="Noel B."/>
            <person name="Kuo A."/>
            <person name="Morin E."/>
            <person name="Chen J."/>
            <person name="Kohler A."/>
            <person name="Krizsan K."/>
            <person name="Balestrini R."/>
            <person name="Da Silva C."/>
            <person name="Montanini B."/>
            <person name="Hainaut M."/>
            <person name="Levati E."/>
            <person name="Barry K.W."/>
            <person name="Belfiori B."/>
            <person name="Cichocki N."/>
            <person name="Clum A."/>
            <person name="Dockter R.B."/>
            <person name="Fauchery L."/>
            <person name="Guy J."/>
            <person name="Iotti M."/>
            <person name="Le Tacon F."/>
            <person name="Lindquist E.A."/>
            <person name="Lipzen A."/>
            <person name="Malagnac F."/>
            <person name="Mello A."/>
            <person name="Molinier V."/>
            <person name="Miyauchi S."/>
            <person name="Poulain J."/>
            <person name="Riccioni C."/>
            <person name="Rubini A."/>
            <person name="Sitrit Y."/>
            <person name="Splivallo R."/>
            <person name="Traeger S."/>
            <person name="Wang M."/>
            <person name="Zifcakova L."/>
            <person name="Wipf D."/>
            <person name="Zambonelli A."/>
            <person name="Paolocci F."/>
            <person name="Nowrousian M."/>
            <person name="Ottonello S."/>
            <person name="Baldrian P."/>
            <person name="Spatafora J.W."/>
            <person name="Henrissat B."/>
            <person name="Nagy L.G."/>
            <person name="Aury J.M."/>
            <person name="Wincker P."/>
            <person name="Grigoriev I.V."/>
            <person name="Bonfante P."/>
            <person name="Martin F.M."/>
        </authorList>
    </citation>
    <scope>NUCLEOTIDE SEQUENCE [LARGE SCALE GENOMIC DNA]</scope>
    <source>
        <strain evidence="2 3">ATCC MYA-4762</strain>
    </source>
</reference>
<feature type="compositionally biased region" description="Basic residues" evidence="1">
    <location>
        <begin position="136"/>
        <end position="148"/>
    </location>
</feature>
<keyword evidence="3" id="KW-1185">Reference proteome</keyword>
<dbReference type="OrthoDB" id="5421421at2759"/>
<feature type="compositionally biased region" description="Polar residues" evidence="1">
    <location>
        <begin position="174"/>
        <end position="195"/>
    </location>
</feature>
<evidence type="ECO:0000256" key="1">
    <source>
        <dbReference type="SAM" id="MobiDB-lite"/>
    </source>
</evidence>
<evidence type="ECO:0008006" key="4">
    <source>
        <dbReference type="Google" id="ProtNLM"/>
    </source>
</evidence>
<proteinExistence type="predicted"/>
<dbReference type="InParanoid" id="A0A3N4LK57"/>
<dbReference type="Proteomes" id="UP000267821">
    <property type="component" value="Unassembled WGS sequence"/>
</dbReference>
<evidence type="ECO:0000313" key="2">
    <source>
        <dbReference type="EMBL" id="RPB21849.1"/>
    </source>
</evidence>
<protein>
    <recommendedName>
        <fullName evidence="4">Myb-like domain-containing protein</fullName>
    </recommendedName>
</protein>
<evidence type="ECO:0000313" key="3">
    <source>
        <dbReference type="Proteomes" id="UP000267821"/>
    </source>
</evidence>